<evidence type="ECO:0000313" key="2">
    <source>
        <dbReference type="EMBL" id="OEV19428.1"/>
    </source>
</evidence>
<dbReference type="OrthoDB" id="4266779at2"/>
<evidence type="ECO:0000313" key="3">
    <source>
        <dbReference type="Proteomes" id="UP000175971"/>
    </source>
</evidence>
<dbReference type="Proteomes" id="UP000175971">
    <property type="component" value="Unassembled WGS sequence"/>
</dbReference>
<gene>
    <name evidence="2" type="ORF">AN221_16530</name>
</gene>
<reference evidence="2 3" key="1">
    <citation type="journal article" date="2016" name="Front. Microbiol.">
        <title>Comparative Genomics Analysis of Streptomyces Species Reveals Their Adaptation to the Marine Environment and Their Diversity at the Genomic Level.</title>
        <authorList>
            <person name="Tian X."/>
            <person name="Zhang Z."/>
            <person name="Yang T."/>
            <person name="Chen M."/>
            <person name="Li J."/>
            <person name="Chen F."/>
            <person name="Yang J."/>
            <person name="Li W."/>
            <person name="Zhang B."/>
            <person name="Zhang Z."/>
            <person name="Wu J."/>
            <person name="Zhang C."/>
            <person name="Long L."/>
            <person name="Xiao J."/>
        </authorList>
    </citation>
    <scope>NUCLEOTIDE SEQUENCE [LARGE SCALE GENOMIC DNA]</scope>
    <source>
        <strain evidence="2 3">SCSIO M10372</strain>
    </source>
</reference>
<name>A0A1E7LTG6_9ACTN</name>
<organism evidence="2 3">
    <name type="scientific">Streptomyces nanshensis</name>
    <dbReference type="NCBI Taxonomy" id="518642"/>
    <lineage>
        <taxon>Bacteria</taxon>
        <taxon>Bacillati</taxon>
        <taxon>Actinomycetota</taxon>
        <taxon>Actinomycetes</taxon>
        <taxon>Kitasatosporales</taxon>
        <taxon>Streptomycetaceae</taxon>
        <taxon>Streptomyces</taxon>
    </lineage>
</organism>
<evidence type="ECO:0000256" key="1">
    <source>
        <dbReference type="SAM" id="MobiDB-lite"/>
    </source>
</evidence>
<comment type="caution">
    <text evidence="2">The sequence shown here is derived from an EMBL/GenBank/DDBJ whole genome shotgun (WGS) entry which is preliminary data.</text>
</comment>
<dbReference type="AlphaFoldDB" id="A0A1E7LTG6"/>
<dbReference type="PATRIC" id="fig|518642.7.peg.4660"/>
<dbReference type="EMBL" id="LJGZ01000083">
    <property type="protein sequence ID" value="OEV19428.1"/>
    <property type="molecule type" value="Genomic_DNA"/>
</dbReference>
<keyword evidence="3" id="KW-1185">Reference proteome</keyword>
<protein>
    <submittedName>
        <fullName evidence="2">Uncharacterized protein</fullName>
    </submittedName>
</protein>
<feature type="region of interest" description="Disordered" evidence="1">
    <location>
        <begin position="1"/>
        <end position="23"/>
    </location>
</feature>
<proteinExistence type="predicted"/>
<sequence>MKAPLGGASVTTEHDTTEAQTAEPSPAAAAWRLWILLVWHPAIGLPVDPVAVLGLDESQQPAERVVRWVPLVYETADPWRERLGETTTNEDIERWIQQSGGACSLEPADIPEGALDLTHAADLVLNELLAEVIPALPPRGDG</sequence>
<accession>A0A1E7LTG6</accession>